<evidence type="ECO:0000256" key="2">
    <source>
        <dbReference type="SAM" id="Phobius"/>
    </source>
</evidence>
<keyword evidence="2" id="KW-1133">Transmembrane helix</keyword>
<protein>
    <recommendedName>
        <fullName evidence="5">DUF3040 family protein</fullName>
    </recommendedName>
</protein>
<accession>A0ABV8DNM3</accession>
<feature type="transmembrane region" description="Helical" evidence="2">
    <location>
        <begin position="44"/>
        <end position="63"/>
    </location>
</feature>
<keyword evidence="4" id="KW-1185">Reference proteome</keyword>
<organism evidence="3 4">
    <name type="scientific">Nocardia jiangsuensis</name>
    <dbReference type="NCBI Taxonomy" id="1691563"/>
    <lineage>
        <taxon>Bacteria</taxon>
        <taxon>Bacillati</taxon>
        <taxon>Actinomycetota</taxon>
        <taxon>Actinomycetes</taxon>
        <taxon>Mycobacteriales</taxon>
        <taxon>Nocardiaceae</taxon>
        <taxon>Nocardia</taxon>
    </lineage>
</organism>
<feature type="compositionally biased region" description="Basic and acidic residues" evidence="1">
    <location>
        <begin position="20"/>
        <end position="34"/>
    </location>
</feature>
<evidence type="ECO:0000313" key="4">
    <source>
        <dbReference type="Proteomes" id="UP001595696"/>
    </source>
</evidence>
<proteinExistence type="predicted"/>
<keyword evidence="2" id="KW-0812">Transmembrane</keyword>
<dbReference type="RefSeq" id="WP_378611178.1">
    <property type="nucleotide sequence ID" value="NZ_JBHSAX010000005.1"/>
</dbReference>
<dbReference type="EMBL" id="JBHSAX010000005">
    <property type="protein sequence ID" value="MFC3961424.1"/>
    <property type="molecule type" value="Genomic_DNA"/>
</dbReference>
<dbReference type="Proteomes" id="UP001595696">
    <property type="component" value="Unassembled WGS sequence"/>
</dbReference>
<name>A0ABV8DNM3_9NOCA</name>
<feature type="region of interest" description="Disordered" evidence="1">
    <location>
        <begin position="1"/>
        <end position="34"/>
    </location>
</feature>
<evidence type="ECO:0000256" key="1">
    <source>
        <dbReference type="SAM" id="MobiDB-lite"/>
    </source>
</evidence>
<sequence length="108" mass="11267">MSAPNTPGERREVPVSGHSFPDDSRTTRQHAGEALEDARNWPGMILVALGIVLVGLTLVAAGYGFEGWAIIAGIACGVCLVVGAALIVLEHRRVKALEGRSLSDPGGH</sequence>
<comment type="caution">
    <text evidence="3">The sequence shown here is derived from an EMBL/GenBank/DDBJ whole genome shotgun (WGS) entry which is preliminary data.</text>
</comment>
<reference evidence="4" key="1">
    <citation type="journal article" date="2019" name="Int. J. Syst. Evol. Microbiol.">
        <title>The Global Catalogue of Microorganisms (GCM) 10K type strain sequencing project: providing services to taxonomists for standard genome sequencing and annotation.</title>
        <authorList>
            <consortium name="The Broad Institute Genomics Platform"/>
            <consortium name="The Broad Institute Genome Sequencing Center for Infectious Disease"/>
            <person name="Wu L."/>
            <person name="Ma J."/>
        </authorList>
    </citation>
    <scope>NUCLEOTIDE SEQUENCE [LARGE SCALE GENOMIC DNA]</scope>
    <source>
        <strain evidence="4">CGMCC 4.7330</strain>
    </source>
</reference>
<feature type="transmembrane region" description="Helical" evidence="2">
    <location>
        <begin position="69"/>
        <end position="89"/>
    </location>
</feature>
<evidence type="ECO:0000313" key="3">
    <source>
        <dbReference type="EMBL" id="MFC3961424.1"/>
    </source>
</evidence>
<keyword evidence="2" id="KW-0472">Membrane</keyword>
<evidence type="ECO:0008006" key="5">
    <source>
        <dbReference type="Google" id="ProtNLM"/>
    </source>
</evidence>
<gene>
    <name evidence="3" type="ORF">ACFO0B_05410</name>
</gene>